<keyword evidence="7" id="KW-0547">Nucleotide-binding</keyword>
<feature type="domain" description="Mur ligase central" evidence="10">
    <location>
        <begin position="109"/>
        <end position="287"/>
    </location>
</feature>
<dbReference type="PANTHER" id="PTHR23135">
    <property type="entry name" value="MUR LIGASE FAMILY MEMBER"/>
    <property type="match status" value="1"/>
</dbReference>
<dbReference type="GO" id="GO:0000287">
    <property type="term" value="F:magnesium ion binding"/>
    <property type="evidence" value="ECO:0007669"/>
    <property type="project" value="UniProtKB-UniRule"/>
</dbReference>
<dbReference type="InterPro" id="IPR036615">
    <property type="entry name" value="Mur_ligase_C_dom_sf"/>
</dbReference>
<dbReference type="HAMAP" id="MF_00208">
    <property type="entry name" value="MurE"/>
    <property type="match status" value="1"/>
</dbReference>
<dbReference type="AlphaFoldDB" id="A0A1G2TF93"/>
<sequence length="464" mass="51245">MKVKDLISGLDILEIVGDTLISVDQMTFDSRKVVSRSLFISAKGIEDDGHDYIEEAIKRGAKAVVHQNNVKKKANGITYVKVVDSRKAIGIIAQNFYSYPTRHLKLVGITGTNGKTTVATLLFKMFRILGYHTALISTVENRIDDKIYSTDHTTPDSITLTSFLKEAVVMGVEYAFMECSSHGIEEERIAGLEFVGGIFTNLTLDHLDYHGTFEKYAEVKKKFFDKLPENAFALANADDQKGDYVLSGTSAHKYFFSLNSSADFISVLKTKLIGRFNAYNVLAVYATAVLLGVPKDKVKKILSKLDPPPGRLELVKSKKGIYGVVDYAHTPNALENVLKTLKGLKEKNRLLITLIGCGGDRDKAKRPIIGEIAVTFSDYVIFTSDNPRTEDPDVILSDIVAGVPRGAKNYECISARAEAIQKACGMVHSGDIILVAGKGHETCQIFKDKTIHFSDLEELSRYLI</sequence>
<feature type="binding site" evidence="7">
    <location>
        <position position="361"/>
    </location>
    <ligand>
        <name>meso-2,6-diaminopimelate</name>
        <dbReference type="ChEBI" id="CHEBI:57791"/>
    </ligand>
</feature>
<keyword evidence="4 7" id="KW-0573">Peptidoglycan synthesis</keyword>
<keyword evidence="7" id="KW-0067">ATP-binding</keyword>
<dbReference type="EC" id="6.3.2.13" evidence="7"/>
<dbReference type="Pfam" id="PF01225">
    <property type="entry name" value="Mur_ligase"/>
    <property type="match status" value="1"/>
</dbReference>
<feature type="binding site" evidence="7">
    <location>
        <position position="180"/>
    </location>
    <ligand>
        <name>UDP-N-acetyl-alpha-D-muramoyl-L-alanyl-D-glutamate</name>
        <dbReference type="ChEBI" id="CHEBI:83900"/>
    </ligand>
</feature>
<dbReference type="InterPro" id="IPR004101">
    <property type="entry name" value="Mur_ligase_C"/>
</dbReference>
<feature type="binding site" evidence="7">
    <location>
        <position position="30"/>
    </location>
    <ligand>
        <name>UDP-N-acetyl-alpha-D-muramoyl-L-alanyl-D-glutamate</name>
        <dbReference type="ChEBI" id="CHEBI:83900"/>
    </ligand>
</feature>
<keyword evidence="2 7" id="KW-0132">Cell division</keyword>
<evidence type="ECO:0000256" key="6">
    <source>
        <dbReference type="ARBA" id="ARBA00023316"/>
    </source>
</evidence>
<dbReference type="InterPro" id="IPR000713">
    <property type="entry name" value="Mur_ligase_N"/>
</dbReference>
<proteinExistence type="inferred from homology"/>
<dbReference type="GO" id="GO:0008765">
    <property type="term" value="F:UDP-N-acetylmuramoylalanyl-D-glutamate-2,6-diaminopimelate ligase activity"/>
    <property type="evidence" value="ECO:0007669"/>
    <property type="project" value="UniProtKB-UniRule"/>
</dbReference>
<evidence type="ECO:0000259" key="8">
    <source>
        <dbReference type="Pfam" id="PF01225"/>
    </source>
</evidence>
<comment type="similarity">
    <text evidence="1 7">Belongs to the MurCDEF family. MurE subfamily.</text>
</comment>
<dbReference type="GO" id="GO:0005524">
    <property type="term" value="F:ATP binding"/>
    <property type="evidence" value="ECO:0007669"/>
    <property type="project" value="UniProtKB-UniRule"/>
</dbReference>
<dbReference type="UniPathway" id="UPA00219"/>
<dbReference type="EMBL" id="MHVR01000014">
    <property type="protein sequence ID" value="OHA95957.1"/>
    <property type="molecule type" value="Genomic_DNA"/>
</dbReference>
<dbReference type="SUPFAM" id="SSF53623">
    <property type="entry name" value="MurD-like peptide ligases, catalytic domain"/>
    <property type="match status" value="1"/>
</dbReference>
<dbReference type="SUPFAM" id="SSF63418">
    <property type="entry name" value="MurE/MurF N-terminal domain"/>
    <property type="match status" value="1"/>
</dbReference>
<feature type="short sequence motif" description="Meso-diaminopimelate recognition motif" evidence="7">
    <location>
        <begin position="385"/>
        <end position="388"/>
    </location>
</feature>
<keyword evidence="7" id="KW-0460">Magnesium</keyword>
<dbReference type="GO" id="GO:0071555">
    <property type="term" value="P:cell wall organization"/>
    <property type="evidence" value="ECO:0007669"/>
    <property type="project" value="UniProtKB-KW"/>
</dbReference>
<comment type="caution">
    <text evidence="7">Lacks conserved residue(s) required for the propagation of feature annotation.</text>
</comment>
<feature type="domain" description="Mur ligase C-terminal" evidence="9">
    <location>
        <begin position="310"/>
        <end position="439"/>
    </location>
</feature>
<organism evidence="11 12">
    <name type="scientific">Candidatus Zambryskibacteria bacterium RIFCSPHIGHO2_02_FULL_43_14</name>
    <dbReference type="NCBI Taxonomy" id="1802748"/>
    <lineage>
        <taxon>Bacteria</taxon>
        <taxon>Candidatus Zambryskiibacteriota</taxon>
    </lineage>
</organism>
<feature type="binding site" evidence="7">
    <location>
        <position position="437"/>
    </location>
    <ligand>
        <name>meso-2,6-diaminopimelate</name>
        <dbReference type="ChEBI" id="CHEBI:57791"/>
    </ligand>
</feature>
<dbReference type="SUPFAM" id="SSF53244">
    <property type="entry name" value="MurD-like peptide ligases, peptide-binding domain"/>
    <property type="match status" value="1"/>
</dbReference>
<feature type="binding site" evidence="7">
    <location>
        <position position="441"/>
    </location>
    <ligand>
        <name>meso-2,6-diaminopimelate</name>
        <dbReference type="ChEBI" id="CHEBI:57791"/>
    </ligand>
</feature>
<evidence type="ECO:0000259" key="10">
    <source>
        <dbReference type="Pfam" id="PF08245"/>
    </source>
</evidence>
<keyword evidence="7" id="KW-0436">Ligase</keyword>
<comment type="subcellular location">
    <subcellularLocation>
        <location evidence="7">Cytoplasm</location>
    </subcellularLocation>
</comment>
<dbReference type="GO" id="GO:0005737">
    <property type="term" value="C:cytoplasm"/>
    <property type="evidence" value="ECO:0007669"/>
    <property type="project" value="UniProtKB-SubCell"/>
</dbReference>
<keyword evidence="3 7" id="KW-0133">Cell shape</keyword>
<evidence type="ECO:0000256" key="7">
    <source>
        <dbReference type="HAMAP-Rule" id="MF_00208"/>
    </source>
</evidence>
<dbReference type="Pfam" id="PF02875">
    <property type="entry name" value="Mur_ligase_C"/>
    <property type="match status" value="1"/>
</dbReference>
<keyword evidence="7" id="KW-0963">Cytoplasm</keyword>
<feature type="binding site" evidence="7">
    <location>
        <begin position="153"/>
        <end position="154"/>
    </location>
    <ligand>
        <name>UDP-N-acetyl-alpha-D-muramoyl-L-alanyl-D-glutamate</name>
        <dbReference type="ChEBI" id="CHEBI:83900"/>
    </ligand>
</feature>
<dbReference type="InterPro" id="IPR036565">
    <property type="entry name" value="Mur-like_cat_sf"/>
</dbReference>
<dbReference type="GO" id="GO:0051301">
    <property type="term" value="P:cell division"/>
    <property type="evidence" value="ECO:0007669"/>
    <property type="project" value="UniProtKB-KW"/>
</dbReference>
<comment type="caution">
    <text evidence="11">The sequence shown here is derived from an EMBL/GenBank/DDBJ whole genome shotgun (WGS) entry which is preliminary data.</text>
</comment>
<evidence type="ECO:0000256" key="1">
    <source>
        <dbReference type="ARBA" id="ARBA00005898"/>
    </source>
</evidence>
<comment type="catalytic activity">
    <reaction evidence="7">
        <text>UDP-N-acetyl-alpha-D-muramoyl-L-alanyl-D-glutamate + meso-2,6-diaminopimelate + ATP = UDP-N-acetyl-alpha-D-muramoyl-L-alanyl-gamma-D-glutamyl-meso-2,6-diaminopimelate + ADP + phosphate + H(+)</text>
        <dbReference type="Rhea" id="RHEA:23676"/>
        <dbReference type="ChEBI" id="CHEBI:15378"/>
        <dbReference type="ChEBI" id="CHEBI:30616"/>
        <dbReference type="ChEBI" id="CHEBI:43474"/>
        <dbReference type="ChEBI" id="CHEBI:57791"/>
        <dbReference type="ChEBI" id="CHEBI:83900"/>
        <dbReference type="ChEBI" id="CHEBI:83905"/>
        <dbReference type="ChEBI" id="CHEBI:456216"/>
        <dbReference type="EC" id="6.3.2.13"/>
    </reaction>
</comment>
<feature type="binding site" evidence="7">
    <location>
        <position position="188"/>
    </location>
    <ligand>
        <name>UDP-N-acetyl-alpha-D-muramoyl-L-alanyl-D-glutamate</name>
        <dbReference type="ChEBI" id="CHEBI:83900"/>
    </ligand>
</feature>
<evidence type="ECO:0000256" key="2">
    <source>
        <dbReference type="ARBA" id="ARBA00022618"/>
    </source>
</evidence>
<comment type="function">
    <text evidence="7">Catalyzes the addition of meso-diaminopimelic acid to the nucleotide precursor UDP-N-acetylmuramoyl-L-alanyl-D-glutamate (UMAG) in the biosynthesis of bacterial cell-wall peptidoglycan.</text>
</comment>
<evidence type="ECO:0000313" key="11">
    <source>
        <dbReference type="EMBL" id="OHA95957.1"/>
    </source>
</evidence>
<evidence type="ECO:0000259" key="9">
    <source>
        <dbReference type="Pfam" id="PF02875"/>
    </source>
</evidence>
<dbReference type="Gene3D" id="3.90.190.20">
    <property type="entry name" value="Mur ligase, C-terminal domain"/>
    <property type="match status" value="1"/>
</dbReference>
<evidence type="ECO:0000256" key="5">
    <source>
        <dbReference type="ARBA" id="ARBA00023306"/>
    </source>
</evidence>
<feature type="modified residue" description="N6-carboxylysine" evidence="7">
    <location>
        <position position="220"/>
    </location>
</feature>
<feature type="binding site" evidence="7">
    <location>
        <begin position="385"/>
        <end position="388"/>
    </location>
    <ligand>
        <name>meso-2,6-diaminopimelate</name>
        <dbReference type="ChEBI" id="CHEBI:57791"/>
    </ligand>
</feature>
<dbReference type="InterPro" id="IPR035911">
    <property type="entry name" value="MurE/MurF_N"/>
</dbReference>
<dbReference type="InterPro" id="IPR005761">
    <property type="entry name" value="UDP-N-AcMur-Glu-dNH2Pim_ligase"/>
</dbReference>
<feature type="binding site" evidence="7">
    <location>
        <begin position="111"/>
        <end position="117"/>
    </location>
    <ligand>
        <name>ATP</name>
        <dbReference type="ChEBI" id="CHEBI:30616"/>
    </ligand>
</feature>
<dbReference type="Pfam" id="PF08245">
    <property type="entry name" value="Mur_ligase_M"/>
    <property type="match status" value="1"/>
</dbReference>
<comment type="pathway">
    <text evidence="7">Cell wall biogenesis; peptidoglycan biosynthesis.</text>
</comment>
<dbReference type="Proteomes" id="UP000178175">
    <property type="component" value="Unassembled WGS sequence"/>
</dbReference>
<gene>
    <name evidence="7" type="primary">murE</name>
    <name evidence="11" type="ORF">A3C70_03050</name>
</gene>
<comment type="PTM">
    <text evidence="7">Carboxylation is probably crucial for Mg(2+) binding and, consequently, for the gamma-phosphate positioning of ATP.</text>
</comment>
<dbReference type="GO" id="GO:0009252">
    <property type="term" value="P:peptidoglycan biosynthetic process"/>
    <property type="evidence" value="ECO:0007669"/>
    <property type="project" value="UniProtKB-UniRule"/>
</dbReference>
<dbReference type="Gene3D" id="3.40.1390.10">
    <property type="entry name" value="MurE/MurF, N-terminal domain"/>
    <property type="match status" value="1"/>
</dbReference>
<reference evidence="11 12" key="1">
    <citation type="journal article" date="2016" name="Nat. Commun.">
        <title>Thousands of microbial genomes shed light on interconnected biogeochemical processes in an aquifer system.</title>
        <authorList>
            <person name="Anantharaman K."/>
            <person name="Brown C.T."/>
            <person name="Hug L.A."/>
            <person name="Sharon I."/>
            <person name="Castelle C.J."/>
            <person name="Probst A.J."/>
            <person name="Thomas B.C."/>
            <person name="Singh A."/>
            <person name="Wilkins M.J."/>
            <person name="Karaoz U."/>
            <person name="Brodie E.L."/>
            <person name="Williams K.H."/>
            <person name="Hubbard S.S."/>
            <person name="Banfield J.F."/>
        </authorList>
    </citation>
    <scope>NUCLEOTIDE SEQUENCE [LARGE SCALE GENOMIC DNA]</scope>
</reference>
<comment type="cofactor">
    <cofactor evidence="7">
        <name>Mg(2+)</name>
        <dbReference type="ChEBI" id="CHEBI:18420"/>
    </cofactor>
</comment>
<name>A0A1G2TF93_9BACT</name>
<keyword evidence="5 7" id="KW-0131">Cell cycle</keyword>
<dbReference type="GO" id="GO:0008360">
    <property type="term" value="P:regulation of cell shape"/>
    <property type="evidence" value="ECO:0007669"/>
    <property type="project" value="UniProtKB-KW"/>
</dbReference>
<dbReference type="PANTHER" id="PTHR23135:SF4">
    <property type="entry name" value="UDP-N-ACETYLMURAMOYL-L-ALANYL-D-GLUTAMATE--2,6-DIAMINOPIMELATE LIGASE MURE HOMOLOG, CHLOROPLASTIC"/>
    <property type="match status" value="1"/>
</dbReference>
<keyword evidence="6 7" id="KW-0961">Cell wall biogenesis/degradation</keyword>
<accession>A0A1G2TF93</accession>
<evidence type="ECO:0000256" key="4">
    <source>
        <dbReference type="ARBA" id="ARBA00022984"/>
    </source>
</evidence>
<evidence type="ECO:0000313" key="12">
    <source>
        <dbReference type="Proteomes" id="UP000178175"/>
    </source>
</evidence>
<protein>
    <recommendedName>
        <fullName evidence="7">UDP-N-acetylmuramoyl-L-alanyl-D-glutamate--2,6-diaminopimelate ligase</fullName>
        <ecNumber evidence="7">6.3.2.13</ecNumber>
    </recommendedName>
    <alternativeName>
        <fullName evidence="7">Meso-A2pm-adding enzyme</fullName>
    </alternativeName>
    <alternativeName>
        <fullName evidence="7">Meso-diaminopimelate-adding enzyme</fullName>
    </alternativeName>
    <alternativeName>
        <fullName evidence="7">UDP-MurNAc-L-Ala-D-Glu:meso-diaminopimelate ligase</fullName>
    </alternativeName>
    <alternativeName>
        <fullName evidence="7">UDP-MurNAc-tripeptide synthetase</fullName>
    </alternativeName>
    <alternativeName>
        <fullName evidence="7">UDP-N-acetylmuramyl-tripeptide synthetase</fullName>
    </alternativeName>
</protein>
<dbReference type="Gene3D" id="3.40.1190.10">
    <property type="entry name" value="Mur-like, catalytic domain"/>
    <property type="match status" value="1"/>
</dbReference>
<dbReference type="InterPro" id="IPR013221">
    <property type="entry name" value="Mur_ligase_cen"/>
</dbReference>
<feature type="domain" description="Mur ligase N-terminal catalytic" evidence="8">
    <location>
        <begin position="24"/>
        <end position="97"/>
    </location>
</feature>
<evidence type="ECO:0000256" key="3">
    <source>
        <dbReference type="ARBA" id="ARBA00022960"/>
    </source>
</evidence>